<comment type="caution">
    <text evidence="1">The sequence shown here is derived from an EMBL/GenBank/DDBJ whole genome shotgun (WGS) entry which is preliminary data.</text>
</comment>
<dbReference type="AlphaFoldDB" id="A0A9Q0QS32"/>
<proteinExistence type="predicted"/>
<name>A0A9Q0QS32_9MAGN</name>
<evidence type="ECO:0000313" key="1">
    <source>
        <dbReference type="EMBL" id="KAJ4969955.1"/>
    </source>
</evidence>
<reference evidence="1" key="1">
    <citation type="journal article" date="2023" name="Plant J.">
        <title>The genome of the king protea, Protea cynaroides.</title>
        <authorList>
            <person name="Chang J."/>
            <person name="Duong T.A."/>
            <person name="Schoeman C."/>
            <person name="Ma X."/>
            <person name="Roodt D."/>
            <person name="Barker N."/>
            <person name="Li Z."/>
            <person name="Van de Peer Y."/>
            <person name="Mizrachi E."/>
        </authorList>
    </citation>
    <scope>NUCLEOTIDE SEQUENCE</scope>
    <source>
        <tissue evidence="1">Young leaves</tissue>
    </source>
</reference>
<dbReference type="EMBL" id="JAMYWD010000005">
    <property type="protein sequence ID" value="KAJ4969955.1"/>
    <property type="molecule type" value="Genomic_DNA"/>
</dbReference>
<organism evidence="1 2">
    <name type="scientific">Protea cynaroides</name>
    <dbReference type="NCBI Taxonomy" id="273540"/>
    <lineage>
        <taxon>Eukaryota</taxon>
        <taxon>Viridiplantae</taxon>
        <taxon>Streptophyta</taxon>
        <taxon>Embryophyta</taxon>
        <taxon>Tracheophyta</taxon>
        <taxon>Spermatophyta</taxon>
        <taxon>Magnoliopsida</taxon>
        <taxon>Proteales</taxon>
        <taxon>Proteaceae</taxon>
        <taxon>Protea</taxon>
    </lineage>
</organism>
<dbReference type="Proteomes" id="UP001141806">
    <property type="component" value="Unassembled WGS sequence"/>
</dbReference>
<sequence length="230" mass="25344">MLIEVEGLKTALEAEKRCAQEAVSTSKKELRDFVLQSCLPAFRTGAKTFGSYVLNHMSDFNFSQCKTFVYDMTEDDGVEVEKEGSLDLLEYEVPQVLSNEVQEILAHPPEIDLPASSKSTSPSRNWAEASSYVSTFGIVKCGDVEQDVAIGPPSSFWPLGEVVLLLDLVESYYVLERGIDIPLKWRCNVLSLLAQPRLRRVMGQLPILGNLVYFVGLKLLTTGSSGTSAA</sequence>
<accession>A0A9Q0QS32</accession>
<keyword evidence="2" id="KW-1185">Reference proteome</keyword>
<gene>
    <name evidence="1" type="ORF">NE237_003054</name>
</gene>
<protein>
    <submittedName>
        <fullName evidence="1">Uncharacterized protein</fullName>
    </submittedName>
</protein>
<evidence type="ECO:0000313" key="2">
    <source>
        <dbReference type="Proteomes" id="UP001141806"/>
    </source>
</evidence>